<dbReference type="PANTHER" id="PTHR47002:SF2">
    <property type="entry name" value="AQUAPORIN AQPAE.A-LIKE"/>
    <property type="match status" value="1"/>
</dbReference>
<dbReference type="GO" id="GO:0015267">
    <property type="term" value="F:channel activity"/>
    <property type="evidence" value="ECO:0007669"/>
    <property type="project" value="InterPro"/>
</dbReference>
<feature type="region of interest" description="Disordered" evidence="6">
    <location>
        <begin position="114"/>
        <end position="199"/>
    </location>
</feature>
<dbReference type="PANTHER" id="PTHR47002">
    <property type="entry name" value="AQUAPORIN-LIKE"/>
    <property type="match status" value="1"/>
</dbReference>
<evidence type="ECO:0000256" key="5">
    <source>
        <dbReference type="RuleBase" id="RU000477"/>
    </source>
</evidence>
<comment type="subcellular location">
    <subcellularLocation>
        <location evidence="1">Membrane</location>
        <topology evidence="1">Multi-pass membrane protein</topology>
    </subcellularLocation>
</comment>
<keyword evidence="3 7" id="KW-1133">Transmembrane helix</keyword>
<feature type="transmembrane region" description="Helical" evidence="7">
    <location>
        <begin position="207"/>
        <end position="226"/>
    </location>
</feature>
<dbReference type="InterPro" id="IPR023271">
    <property type="entry name" value="Aquaporin-like"/>
</dbReference>
<sequence>MADSTNFMGLGDEENPHGGSKVLPCPTTPKFEAGRREDEKSKGPATFGQLVSERLALLCMGVSTFHNVTTVSTVFSDRKILLITLTGMASFGGGGRGHGCPRLPHRHHRHLFLPDRHQHPQPPHLLIRLPRRHHTPPRDGAHLRRTHKPDHHLRRRPLRPHLPRPRRPLHPRAVLRRSPRRPSPQGRRAPLHRGGPPPRGVETGQGLWLELICTFIFLYASIWLAFDGRQARAHGPVVVCSIVGAVLGFLVFISITVTNQKGYSGAGLNPARCIGPALVRGGYLWDDHWVYWVGPGIACVIFYLFIKISPPQHFQPDHDFKYDFLTTLKVLLMSSKSRK</sequence>
<feature type="compositionally biased region" description="Basic and acidic residues" evidence="6">
    <location>
        <begin position="32"/>
        <end position="42"/>
    </location>
</feature>
<dbReference type="AlphaFoldDB" id="A0AAV7E3M9"/>
<name>A0AAV7E3M9_ARIFI</name>
<reference evidence="8 9" key="1">
    <citation type="submission" date="2021-07" db="EMBL/GenBank/DDBJ databases">
        <title>The Aristolochia fimbriata genome: insights into angiosperm evolution, floral development and chemical biosynthesis.</title>
        <authorList>
            <person name="Jiao Y."/>
        </authorList>
    </citation>
    <scope>NUCLEOTIDE SEQUENCE [LARGE SCALE GENOMIC DNA]</scope>
    <source>
        <strain evidence="8">IBCAS-2021</strain>
        <tissue evidence="8">Leaf</tissue>
    </source>
</reference>
<evidence type="ECO:0000256" key="2">
    <source>
        <dbReference type="ARBA" id="ARBA00022692"/>
    </source>
</evidence>
<evidence type="ECO:0000256" key="6">
    <source>
        <dbReference type="SAM" id="MobiDB-lite"/>
    </source>
</evidence>
<feature type="region of interest" description="Disordered" evidence="6">
    <location>
        <begin position="1"/>
        <end position="44"/>
    </location>
</feature>
<evidence type="ECO:0000256" key="7">
    <source>
        <dbReference type="SAM" id="Phobius"/>
    </source>
</evidence>
<feature type="transmembrane region" description="Helical" evidence="7">
    <location>
        <begin position="289"/>
        <end position="306"/>
    </location>
</feature>
<feature type="transmembrane region" description="Helical" evidence="7">
    <location>
        <begin position="238"/>
        <end position="257"/>
    </location>
</feature>
<dbReference type="Gene3D" id="1.20.1080.10">
    <property type="entry name" value="Glycerol uptake facilitator protein"/>
    <property type="match status" value="1"/>
</dbReference>
<keyword evidence="9" id="KW-1185">Reference proteome</keyword>
<keyword evidence="4 7" id="KW-0472">Membrane</keyword>
<organism evidence="8 9">
    <name type="scientific">Aristolochia fimbriata</name>
    <name type="common">White veined hardy Dutchman's pipe vine</name>
    <dbReference type="NCBI Taxonomy" id="158543"/>
    <lineage>
        <taxon>Eukaryota</taxon>
        <taxon>Viridiplantae</taxon>
        <taxon>Streptophyta</taxon>
        <taxon>Embryophyta</taxon>
        <taxon>Tracheophyta</taxon>
        <taxon>Spermatophyta</taxon>
        <taxon>Magnoliopsida</taxon>
        <taxon>Magnoliidae</taxon>
        <taxon>Piperales</taxon>
        <taxon>Aristolochiaceae</taxon>
        <taxon>Aristolochia</taxon>
    </lineage>
</organism>
<dbReference type="EMBL" id="JAINDJ010000007">
    <property type="protein sequence ID" value="KAG9442986.1"/>
    <property type="molecule type" value="Genomic_DNA"/>
</dbReference>
<evidence type="ECO:0000313" key="8">
    <source>
        <dbReference type="EMBL" id="KAG9442986.1"/>
    </source>
</evidence>
<keyword evidence="2 5" id="KW-0812">Transmembrane</keyword>
<dbReference type="SUPFAM" id="SSF81338">
    <property type="entry name" value="Aquaporin-like"/>
    <property type="match status" value="1"/>
</dbReference>
<evidence type="ECO:0000313" key="9">
    <source>
        <dbReference type="Proteomes" id="UP000825729"/>
    </source>
</evidence>
<comment type="similarity">
    <text evidence="5">Belongs to the MIP/aquaporin (TC 1.A.8) family.</text>
</comment>
<dbReference type="PRINTS" id="PR00783">
    <property type="entry name" value="MINTRINSICP"/>
</dbReference>
<comment type="caution">
    <text evidence="8">The sequence shown here is derived from an EMBL/GenBank/DDBJ whole genome shotgun (WGS) entry which is preliminary data.</text>
</comment>
<protein>
    <submittedName>
        <fullName evidence="8">Uncharacterized protein</fullName>
    </submittedName>
</protein>
<keyword evidence="5" id="KW-0813">Transport</keyword>
<dbReference type="Pfam" id="PF00230">
    <property type="entry name" value="MIP"/>
    <property type="match status" value="1"/>
</dbReference>
<dbReference type="GO" id="GO:0016020">
    <property type="term" value="C:membrane"/>
    <property type="evidence" value="ECO:0007669"/>
    <property type="project" value="UniProtKB-SubCell"/>
</dbReference>
<evidence type="ECO:0000256" key="4">
    <source>
        <dbReference type="ARBA" id="ARBA00023136"/>
    </source>
</evidence>
<proteinExistence type="inferred from homology"/>
<feature type="compositionally biased region" description="Basic residues" evidence="6">
    <location>
        <begin position="143"/>
        <end position="180"/>
    </location>
</feature>
<evidence type="ECO:0000256" key="3">
    <source>
        <dbReference type="ARBA" id="ARBA00022989"/>
    </source>
</evidence>
<gene>
    <name evidence="8" type="ORF">H6P81_018840</name>
</gene>
<dbReference type="InterPro" id="IPR000425">
    <property type="entry name" value="MIP"/>
</dbReference>
<accession>A0AAV7E3M9</accession>
<evidence type="ECO:0000256" key="1">
    <source>
        <dbReference type="ARBA" id="ARBA00004141"/>
    </source>
</evidence>
<dbReference type="Proteomes" id="UP000825729">
    <property type="component" value="Unassembled WGS sequence"/>
</dbReference>